<evidence type="ECO:0000313" key="2">
    <source>
        <dbReference type="EMBL" id="GAG21817.1"/>
    </source>
</evidence>
<protein>
    <recommendedName>
        <fullName evidence="1">Glycoamylase-like domain-containing protein</fullName>
    </recommendedName>
</protein>
<dbReference type="Gene3D" id="1.50.10.140">
    <property type="match status" value="1"/>
</dbReference>
<feature type="non-terminal residue" evidence="2">
    <location>
        <position position="259"/>
    </location>
</feature>
<organism evidence="2">
    <name type="scientific">marine sediment metagenome</name>
    <dbReference type="NCBI Taxonomy" id="412755"/>
    <lineage>
        <taxon>unclassified sequences</taxon>
        <taxon>metagenomes</taxon>
        <taxon>ecological metagenomes</taxon>
    </lineage>
</organism>
<dbReference type="EMBL" id="BARS01034400">
    <property type="protein sequence ID" value="GAG21817.1"/>
    <property type="molecule type" value="Genomic_DNA"/>
</dbReference>
<proteinExistence type="predicted"/>
<gene>
    <name evidence="2" type="ORF">S01H1_53147</name>
</gene>
<dbReference type="Pfam" id="PF10091">
    <property type="entry name" value="Glycoamylase"/>
    <property type="match status" value="1"/>
</dbReference>
<evidence type="ECO:0000259" key="1">
    <source>
        <dbReference type="Pfam" id="PF10091"/>
    </source>
</evidence>
<dbReference type="InterPro" id="IPR019282">
    <property type="entry name" value="Glycoamylase-like_cons_dom"/>
</dbReference>
<accession>X0WF47</accession>
<dbReference type="AlphaFoldDB" id="X0WF47"/>
<reference evidence="2" key="1">
    <citation type="journal article" date="2014" name="Front. Microbiol.">
        <title>High frequency of phylogenetically diverse reductive dehalogenase-homologous genes in deep subseafloor sedimentary metagenomes.</title>
        <authorList>
            <person name="Kawai M."/>
            <person name="Futagami T."/>
            <person name="Toyoda A."/>
            <person name="Takaki Y."/>
            <person name="Nishi S."/>
            <person name="Hori S."/>
            <person name="Arai W."/>
            <person name="Tsubouchi T."/>
            <person name="Morono Y."/>
            <person name="Uchiyama I."/>
            <person name="Ito T."/>
            <person name="Fujiyama A."/>
            <person name="Inagaki F."/>
            <person name="Takami H."/>
        </authorList>
    </citation>
    <scope>NUCLEOTIDE SEQUENCE</scope>
    <source>
        <strain evidence="2">Expedition CK06-06</strain>
    </source>
</reference>
<comment type="caution">
    <text evidence="2">The sequence shown here is derived from an EMBL/GenBank/DDBJ whole genome shotgun (WGS) entry which is preliminary data.</text>
</comment>
<feature type="domain" description="Glycoamylase-like" evidence="1">
    <location>
        <begin position="126"/>
        <end position="246"/>
    </location>
</feature>
<feature type="non-terminal residue" evidence="2">
    <location>
        <position position="1"/>
    </location>
</feature>
<sequence>AEGEERALTILRTLFNRDDNKLHGIYLHFIDENTGGLSDFSRTKYPYELQASTVDHALLQAGVMTASSYFGGEVAQIADKIVRDADWRHFEPESGGYINFGWRAETRRGVEGPGEMPEQFWQWASDEERLIYFLAVGAPDEDYAVDPVAYYKLQRMLKQHEDMPSYVVSWNGSLFTYFFAHCWIDYRHLAADDPQAFGMDEPAVDWFENSRRATLTHRQRCIEASDKYATLAQNRWGLAPCTFRDDYLVAQVRPNVSDQ</sequence>
<name>X0WF47_9ZZZZ</name>